<keyword evidence="10" id="KW-1185">Reference proteome</keyword>
<accession>A0ABQ8IBX4</accession>
<dbReference type="Proteomes" id="UP000827721">
    <property type="component" value="Unassembled WGS sequence"/>
</dbReference>
<feature type="compositionally biased region" description="Basic and acidic residues" evidence="8">
    <location>
        <begin position="493"/>
        <end position="509"/>
    </location>
</feature>
<feature type="compositionally biased region" description="Low complexity" evidence="8">
    <location>
        <begin position="866"/>
        <end position="884"/>
    </location>
</feature>
<evidence type="ECO:0000256" key="5">
    <source>
        <dbReference type="ARBA" id="ARBA00023204"/>
    </source>
</evidence>
<feature type="compositionally biased region" description="Polar residues" evidence="8">
    <location>
        <begin position="341"/>
        <end position="355"/>
    </location>
</feature>
<feature type="compositionally biased region" description="Polar residues" evidence="8">
    <location>
        <begin position="558"/>
        <end position="568"/>
    </location>
</feature>
<proteinExistence type="predicted"/>
<dbReference type="InterPro" id="IPR016024">
    <property type="entry name" value="ARM-type_fold"/>
</dbReference>
<sequence length="923" mass="99676">MASSDKELEQQLKEAGVKLAEPPSSVDELLRLLDQVESCLSRVEQSPSKSMQTALYPSLKALVADQLFRHSDVDVKVAVAACISEITRITAPDAPYDDDQMKEVFQLIVSSFENLSDNSSRSFAKRTSILETVAKVRSCVVMLDLECDALIIEMFQHFLKAIRDDHPENVFSCMETIMTLVLEESEDISQELLSPILACVKKDNEEVLPIARKLGEKVLESSAAKLKPYLLQAVKTSGISLDDYSNVVISICQEASGAVEQNDVHVSNEQTADEHESKSVGPSADETTQVDEQNANEAASTEQIDPANDKSPKSVVSNGITQTEENDSLADTDTLKKQESDNLTNPSKSVDTSSNAERDSLDTDKAVNEEQKSEQTTKKRGKKTTSSTKSGEPSDGCGIDGEKESETPSDHKTSGKDVPSSPREDPSVEGAVSSENGKETGTQISSPKVMEGESTDVSLSPARSLPSEGRTQRGGRQKKKESLVKEATPSADDVSRKVSEGTSDSEAKPHKQSVKKVLVGSTTSEDKTLTTNASKKESGTTSDSEGKPLKLSAKKVDSSNNGDGSSLKQPDEKKRREKTSSGKDNAKSSTKDEKEMDPSPKTAGKSNKDEHQLEETPKTNTKRKRTPGKEKPSNTGDFGEILVGSKVKVWWPKDQQFYDGVIESFDPVKKKHKVSYNDGDEEILNLKRERWEFIGDDSESDEERTNDVGSPDASEMRSKKKYKISSDQSTKKGKMDTSPKRGGGASSSKSKISALKSGRKSKDESKVDGKSKDGSRTVTKSENENVSKTKDHPSKSGGKSVDVASKSASKSKNDAVDTAKSSKSKESSTATPKTSLKSKQDTPKTSKSKQETPKTAASNAKGKTPKAVGKSSANGSGKSKSSSSKVKESEDAKDTTDSTKVPESSPSKTQGNEAKTGKKRRRG</sequence>
<feature type="compositionally biased region" description="Acidic residues" evidence="8">
    <location>
        <begin position="694"/>
        <end position="704"/>
    </location>
</feature>
<keyword evidence="5" id="KW-0234">DNA repair</keyword>
<dbReference type="SUPFAM" id="SSF48371">
    <property type="entry name" value="ARM repeat"/>
    <property type="match status" value="1"/>
</dbReference>
<feature type="compositionally biased region" description="Basic and acidic residues" evidence="8">
    <location>
        <begin position="569"/>
        <end position="598"/>
    </location>
</feature>
<feature type="region of interest" description="Disordered" evidence="8">
    <location>
        <begin position="666"/>
        <end position="923"/>
    </location>
</feature>
<feature type="compositionally biased region" description="Basic and acidic residues" evidence="8">
    <location>
        <begin position="684"/>
        <end position="693"/>
    </location>
</feature>
<feature type="compositionally biased region" description="Basic and acidic residues" evidence="8">
    <location>
        <begin position="400"/>
        <end position="415"/>
    </location>
</feature>
<dbReference type="Gene3D" id="2.30.30.140">
    <property type="match status" value="1"/>
</dbReference>
<evidence type="ECO:0000256" key="7">
    <source>
        <dbReference type="ARBA" id="ARBA00023306"/>
    </source>
</evidence>
<feature type="compositionally biased region" description="Basic and acidic residues" evidence="8">
    <location>
        <begin position="885"/>
        <end position="897"/>
    </location>
</feature>
<evidence type="ECO:0000256" key="1">
    <source>
        <dbReference type="ARBA" id="ARBA00004123"/>
    </source>
</evidence>
<evidence type="ECO:0000313" key="9">
    <source>
        <dbReference type="EMBL" id="KAH7574061.1"/>
    </source>
</evidence>
<evidence type="ECO:0000256" key="2">
    <source>
        <dbReference type="ARBA" id="ARBA00022618"/>
    </source>
</evidence>
<feature type="compositionally biased region" description="Polar residues" evidence="8">
    <location>
        <begin position="285"/>
        <end position="303"/>
    </location>
</feature>
<reference evidence="9 10" key="1">
    <citation type="submission" date="2021-02" db="EMBL/GenBank/DDBJ databases">
        <title>Plant Genome Project.</title>
        <authorList>
            <person name="Zhang R.-G."/>
        </authorList>
    </citation>
    <scope>NUCLEOTIDE SEQUENCE [LARGE SCALE GENOMIC DNA]</scope>
    <source>
        <tissue evidence="9">Leaves</tissue>
    </source>
</reference>
<feature type="region of interest" description="Disordered" evidence="8">
    <location>
        <begin position="260"/>
        <end position="642"/>
    </location>
</feature>
<evidence type="ECO:0000256" key="4">
    <source>
        <dbReference type="ARBA" id="ARBA00022776"/>
    </source>
</evidence>
<feature type="compositionally biased region" description="Basic and acidic residues" evidence="8">
    <location>
        <begin position="838"/>
        <end position="852"/>
    </location>
</feature>
<keyword evidence="6" id="KW-0539">Nucleus</keyword>
<feature type="compositionally biased region" description="Low complexity" evidence="8">
    <location>
        <begin position="818"/>
        <end position="835"/>
    </location>
</feature>
<name>A0ABQ8IBX4_9ROSI</name>
<feature type="compositionally biased region" description="Polar residues" evidence="8">
    <location>
        <begin position="433"/>
        <end position="446"/>
    </location>
</feature>
<keyword evidence="2" id="KW-0132">Cell division</keyword>
<feature type="compositionally biased region" description="Low complexity" evidence="8">
    <location>
        <begin position="746"/>
        <end position="756"/>
    </location>
</feature>
<comment type="caution">
    <text evidence="9">The sequence shown here is derived from an EMBL/GenBank/DDBJ whole genome shotgun (WGS) entry which is preliminary data.</text>
</comment>
<feature type="compositionally biased region" description="Low complexity" evidence="8">
    <location>
        <begin position="799"/>
        <end position="810"/>
    </location>
</feature>
<comment type="subcellular location">
    <subcellularLocation>
        <location evidence="1">Nucleus</location>
    </subcellularLocation>
</comment>
<feature type="compositionally biased region" description="Basic and acidic residues" evidence="8">
    <location>
        <begin position="729"/>
        <end position="739"/>
    </location>
</feature>
<dbReference type="Pfam" id="PF20168">
    <property type="entry name" value="PDS5"/>
    <property type="match status" value="1"/>
</dbReference>
<keyword evidence="3" id="KW-0227">DNA damage</keyword>
<keyword evidence="7" id="KW-0131">Cell cycle</keyword>
<protein>
    <submittedName>
        <fullName evidence="9">Uncharacterized protein</fullName>
    </submittedName>
</protein>
<dbReference type="PANTHER" id="PTHR12663">
    <property type="entry name" value="ANDROGEN INDUCED INHIBITOR OF PROLIFERATION AS3 / PDS5-RELATED"/>
    <property type="match status" value="1"/>
</dbReference>
<feature type="compositionally biased region" description="Basic and acidic residues" evidence="8">
    <location>
        <begin position="356"/>
        <end position="377"/>
    </location>
</feature>
<dbReference type="InterPro" id="IPR039776">
    <property type="entry name" value="Pds5"/>
</dbReference>
<feature type="compositionally biased region" description="Polar residues" evidence="8">
    <location>
        <begin position="898"/>
        <end position="913"/>
    </location>
</feature>
<evidence type="ECO:0000313" key="10">
    <source>
        <dbReference type="Proteomes" id="UP000827721"/>
    </source>
</evidence>
<feature type="compositionally biased region" description="Basic and acidic residues" evidence="8">
    <location>
        <begin position="524"/>
        <end position="548"/>
    </location>
</feature>
<feature type="compositionally biased region" description="Basic and acidic residues" evidence="8">
    <location>
        <begin position="606"/>
        <end position="617"/>
    </location>
</feature>
<gene>
    <name evidence="9" type="ORF">JRO89_XS03G0246400</name>
</gene>
<dbReference type="EMBL" id="JAFEMO010000003">
    <property type="protein sequence ID" value="KAH7574061.1"/>
    <property type="molecule type" value="Genomic_DNA"/>
</dbReference>
<feature type="compositionally biased region" description="Basic and acidic residues" evidence="8">
    <location>
        <begin position="760"/>
        <end position="794"/>
    </location>
</feature>
<evidence type="ECO:0000256" key="3">
    <source>
        <dbReference type="ARBA" id="ARBA00022763"/>
    </source>
</evidence>
<organism evidence="9 10">
    <name type="scientific">Xanthoceras sorbifolium</name>
    <dbReference type="NCBI Taxonomy" id="99658"/>
    <lineage>
        <taxon>Eukaryota</taxon>
        <taxon>Viridiplantae</taxon>
        <taxon>Streptophyta</taxon>
        <taxon>Embryophyta</taxon>
        <taxon>Tracheophyta</taxon>
        <taxon>Spermatophyta</taxon>
        <taxon>Magnoliopsida</taxon>
        <taxon>eudicotyledons</taxon>
        <taxon>Gunneridae</taxon>
        <taxon>Pentapetalae</taxon>
        <taxon>rosids</taxon>
        <taxon>malvids</taxon>
        <taxon>Sapindales</taxon>
        <taxon>Sapindaceae</taxon>
        <taxon>Xanthoceroideae</taxon>
        <taxon>Xanthoceras</taxon>
    </lineage>
</organism>
<dbReference type="PANTHER" id="PTHR12663:SF3">
    <property type="entry name" value="SISTER CHROMATID COHESION PROTEIN PDS5 HOMOLOG C"/>
    <property type="match status" value="1"/>
</dbReference>
<evidence type="ECO:0000256" key="8">
    <source>
        <dbReference type="SAM" id="MobiDB-lite"/>
    </source>
</evidence>
<keyword evidence="4" id="KW-0498">Mitosis</keyword>
<dbReference type="SUPFAM" id="SSF63748">
    <property type="entry name" value="Tudor/PWWP/MBT"/>
    <property type="match status" value="1"/>
</dbReference>
<feature type="compositionally biased region" description="Polar residues" evidence="8">
    <location>
        <begin position="314"/>
        <end position="323"/>
    </location>
</feature>
<dbReference type="CDD" id="cd20404">
    <property type="entry name" value="Tudor_Agenet_AtEML-like"/>
    <property type="match status" value="1"/>
</dbReference>
<evidence type="ECO:0000256" key="6">
    <source>
        <dbReference type="ARBA" id="ARBA00023242"/>
    </source>
</evidence>